<dbReference type="PANTHER" id="PTHR24113">
    <property type="entry name" value="RAN GTPASE-ACTIVATING PROTEIN 1"/>
    <property type="match status" value="1"/>
</dbReference>
<gene>
    <name evidence="6" type="ORF">KIPB_005371</name>
</gene>
<organism evidence="6 7">
    <name type="scientific">Kipferlia bialata</name>
    <dbReference type="NCBI Taxonomy" id="797122"/>
    <lineage>
        <taxon>Eukaryota</taxon>
        <taxon>Metamonada</taxon>
        <taxon>Carpediemonas-like organisms</taxon>
        <taxon>Kipferlia</taxon>
    </lineage>
</organism>
<dbReference type="Pfam" id="PF13516">
    <property type="entry name" value="LRR_6"/>
    <property type="match status" value="4"/>
</dbReference>
<comment type="caution">
    <text evidence="6">The sequence shown here is derived from an EMBL/GenBank/DDBJ whole genome shotgun (WGS) entry which is preliminary data.</text>
</comment>
<accession>A0A9K3CV97</accession>
<feature type="coiled-coil region" evidence="4">
    <location>
        <begin position="278"/>
        <end position="358"/>
    </location>
</feature>
<dbReference type="Gene3D" id="3.80.10.10">
    <property type="entry name" value="Ribonuclease Inhibitor"/>
    <property type="match status" value="2"/>
</dbReference>
<name>A0A9K3CV97_9EUKA</name>
<keyword evidence="1" id="KW-0343">GTPase activation</keyword>
<dbReference type="SMART" id="SM00368">
    <property type="entry name" value="LRR_RI"/>
    <property type="match status" value="6"/>
</dbReference>
<keyword evidence="3" id="KW-0677">Repeat</keyword>
<feature type="region of interest" description="Disordered" evidence="5">
    <location>
        <begin position="381"/>
        <end position="403"/>
    </location>
</feature>
<dbReference type="GO" id="GO:0006913">
    <property type="term" value="P:nucleocytoplasmic transport"/>
    <property type="evidence" value="ECO:0007669"/>
    <property type="project" value="TreeGrafter"/>
</dbReference>
<keyword evidence="4" id="KW-0175">Coiled coil</keyword>
<evidence type="ECO:0000256" key="1">
    <source>
        <dbReference type="ARBA" id="ARBA00022468"/>
    </source>
</evidence>
<dbReference type="GO" id="GO:0031267">
    <property type="term" value="F:small GTPase binding"/>
    <property type="evidence" value="ECO:0007669"/>
    <property type="project" value="TreeGrafter"/>
</dbReference>
<dbReference type="SUPFAM" id="SSF52047">
    <property type="entry name" value="RNI-like"/>
    <property type="match status" value="1"/>
</dbReference>
<sequence>ALPILGGAAHSSSLRHLNLGDNGLDHGVVGEVATVLARSNLESLNLANNHIGPLSAEDLAVGVAACPSLAALDLGGCRLEHFGLVVLTRAFIETRESLRSLVLTDNMLASNAIYSLSEYLVGAQHLRVLRLNRNPISSSGASLLAKSLAGLGSDENLAQGMRTRERQESERGALEGMECTGKDIDRDLEVLDLRTCRIGDKGALDIARVCGRLTRLHTLHLSDNYIGEEAGAKLVELLKPSRSLLHISVKGNQFSYVTVEALRKLCLRNKDTVSEAHVAELKERLAGLREKRLQLAQVQRELGEERAGQEAAREVVEIAKDKLATSRIRMEQEVQRLNKRIEQQHIQLQALRDDLTRKHQEMQQLPIIWKHQEMQQLQNAIDRDVQDASDAAAMEAEQTQQPW</sequence>
<protein>
    <submittedName>
        <fullName evidence="6">Uncharacterized protein</fullName>
    </submittedName>
</protein>
<reference evidence="6 7" key="1">
    <citation type="journal article" date="2018" name="PLoS ONE">
        <title>The draft genome of Kipferlia bialata reveals reductive genome evolution in fornicate parasites.</title>
        <authorList>
            <person name="Tanifuji G."/>
            <person name="Takabayashi S."/>
            <person name="Kume K."/>
            <person name="Takagi M."/>
            <person name="Nakayama T."/>
            <person name="Kamikawa R."/>
            <person name="Inagaki Y."/>
            <person name="Hashimoto T."/>
        </authorList>
    </citation>
    <scope>NUCLEOTIDE SEQUENCE [LARGE SCALE GENOMIC DNA]</scope>
    <source>
        <strain evidence="6">NY0173</strain>
    </source>
</reference>
<evidence type="ECO:0000256" key="3">
    <source>
        <dbReference type="ARBA" id="ARBA00022737"/>
    </source>
</evidence>
<dbReference type="Proteomes" id="UP000265618">
    <property type="component" value="Unassembled WGS sequence"/>
</dbReference>
<keyword evidence="7" id="KW-1185">Reference proteome</keyword>
<evidence type="ECO:0000313" key="7">
    <source>
        <dbReference type="Proteomes" id="UP000265618"/>
    </source>
</evidence>
<evidence type="ECO:0000256" key="5">
    <source>
        <dbReference type="SAM" id="MobiDB-lite"/>
    </source>
</evidence>
<evidence type="ECO:0000256" key="4">
    <source>
        <dbReference type="SAM" id="Coils"/>
    </source>
</evidence>
<dbReference type="PROSITE" id="PS51450">
    <property type="entry name" value="LRR"/>
    <property type="match status" value="1"/>
</dbReference>
<dbReference type="AlphaFoldDB" id="A0A9K3CV97"/>
<dbReference type="GO" id="GO:0005829">
    <property type="term" value="C:cytosol"/>
    <property type="evidence" value="ECO:0007669"/>
    <property type="project" value="TreeGrafter"/>
</dbReference>
<dbReference type="InterPro" id="IPR027038">
    <property type="entry name" value="RanGap"/>
</dbReference>
<dbReference type="PANTHER" id="PTHR24113:SF12">
    <property type="entry name" value="RAN GTPASE-ACTIVATING PROTEIN 1"/>
    <property type="match status" value="1"/>
</dbReference>
<dbReference type="GO" id="GO:0048471">
    <property type="term" value="C:perinuclear region of cytoplasm"/>
    <property type="evidence" value="ECO:0007669"/>
    <property type="project" value="TreeGrafter"/>
</dbReference>
<proteinExistence type="predicted"/>
<feature type="non-terminal residue" evidence="6">
    <location>
        <position position="403"/>
    </location>
</feature>
<evidence type="ECO:0000313" key="6">
    <source>
        <dbReference type="EMBL" id="GIQ83964.1"/>
    </source>
</evidence>
<dbReference type="OrthoDB" id="120976at2759"/>
<feature type="non-terminal residue" evidence="6">
    <location>
        <position position="1"/>
    </location>
</feature>
<dbReference type="GO" id="GO:0005096">
    <property type="term" value="F:GTPase activator activity"/>
    <property type="evidence" value="ECO:0007669"/>
    <property type="project" value="UniProtKB-KW"/>
</dbReference>
<evidence type="ECO:0000256" key="2">
    <source>
        <dbReference type="ARBA" id="ARBA00022614"/>
    </source>
</evidence>
<dbReference type="EMBL" id="BDIP01001250">
    <property type="protein sequence ID" value="GIQ83964.1"/>
    <property type="molecule type" value="Genomic_DNA"/>
</dbReference>
<keyword evidence="2" id="KW-0433">Leucine-rich repeat</keyword>
<dbReference type="GO" id="GO:0005634">
    <property type="term" value="C:nucleus"/>
    <property type="evidence" value="ECO:0007669"/>
    <property type="project" value="TreeGrafter"/>
</dbReference>
<dbReference type="InterPro" id="IPR032675">
    <property type="entry name" value="LRR_dom_sf"/>
</dbReference>
<dbReference type="InterPro" id="IPR001611">
    <property type="entry name" value="Leu-rich_rpt"/>
</dbReference>